<feature type="domain" description="ResB-like" evidence="7">
    <location>
        <begin position="35"/>
        <end position="97"/>
    </location>
</feature>
<dbReference type="PANTHER" id="PTHR31566:SF0">
    <property type="entry name" value="CYTOCHROME C BIOGENESIS PROTEIN CCS1, CHLOROPLASTIC"/>
    <property type="match status" value="1"/>
</dbReference>
<keyword evidence="4 6" id="KW-1133">Transmembrane helix</keyword>
<reference evidence="8 9" key="1">
    <citation type="submission" date="2019-03" db="EMBL/GenBank/DDBJ databases">
        <title>Metabolic potential of uncultured bacteria and archaea associated with petroleum seepage in deep-sea sediments.</title>
        <authorList>
            <person name="Dong X."/>
            <person name="Hubert C."/>
        </authorList>
    </citation>
    <scope>NUCLEOTIDE SEQUENCE [LARGE SCALE GENOMIC DNA]</scope>
    <source>
        <strain evidence="8">E44_bin18</strain>
    </source>
</reference>
<dbReference type="Pfam" id="PF05140">
    <property type="entry name" value="ResB"/>
    <property type="match status" value="1"/>
</dbReference>
<evidence type="ECO:0000256" key="1">
    <source>
        <dbReference type="ARBA" id="ARBA00004141"/>
    </source>
</evidence>
<evidence type="ECO:0000313" key="8">
    <source>
        <dbReference type="EMBL" id="TET46586.1"/>
    </source>
</evidence>
<dbReference type="InterPro" id="IPR007816">
    <property type="entry name" value="ResB-like_domain"/>
</dbReference>
<evidence type="ECO:0000256" key="5">
    <source>
        <dbReference type="ARBA" id="ARBA00023136"/>
    </source>
</evidence>
<evidence type="ECO:0000256" key="2">
    <source>
        <dbReference type="ARBA" id="ARBA00022692"/>
    </source>
</evidence>
<protein>
    <recommendedName>
        <fullName evidence="7">ResB-like domain-containing protein</fullName>
    </recommendedName>
</protein>
<dbReference type="PANTHER" id="PTHR31566">
    <property type="entry name" value="CYTOCHROME C BIOGENESIS PROTEIN CCS1, CHLOROPLASTIC"/>
    <property type="match status" value="1"/>
</dbReference>
<name>A0A523UVL5_UNCT6</name>
<comment type="caution">
    <text evidence="8">The sequence shown here is derived from an EMBL/GenBank/DDBJ whole genome shotgun (WGS) entry which is preliminary data.</text>
</comment>
<dbReference type="GO" id="GO:0016020">
    <property type="term" value="C:membrane"/>
    <property type="evidence" value="ECO:0007669"/>
    <property type="project" value="UniProtKB-SubCell"/>
</dbReference>
<keyword evidence="5 6" id="KW-0472">Membrane</keyword>
<comment type="subcellular location">
    <subcellularLocation>
        <location evidence="1">Membrane</location>
        <topology evidence="1">Multi-pass membrane protein</topology>
    </subcellularLocation>
</comment>
<sequence length="99" mass="11057">MESIPLQDKSPGPNVSELQRFSLLRGTWRLLNSFKFVIALLSIIALISFVGVLIPQGLPERVYIKKFGLPGHIILAFGLDNVFRTGWFLGMLAFLALDI</sequence>
<proteinExistence type="predicted"/>
<feature type="transmembrane region" description="Helical" evidence="6">
    <location>
        <begin position="74"/>
        <end position="97"/>
    </location>
</feature>
<keyword evidence="2 6" id="KW-0812">Transmembrane</keyword>
<evidence type="ECO:0000256" key="6">
    <source>
        <dbReference type="SAM" id="Phobius"/>
    </source>
</evidence>
<keyword evidence="3" id="KW-0201">Cytochrome c-type biogenesis</keyword>
<dbReference type="AlphaFoldDB" id="A0A523UVL5"/>
<feature type="transmembrane region" description="Helical" evidence="6">
    <location>
        <begin position="34"/>
        <end position="54"/>
    </location>
</feature>
<dbReference type="EMBL" id="SOJN01000048">
    <property type="protein sequence ID" value="TET46586.1"/>
    <property type="molecule type" value="Genomic_DNA"/>
</dbReference>
<dbReference type="GO" id="GO:0017004">
    <property type="term" value="P:cytochrome complex assembly"/>
    <property type="evidence" value="ECO:0007669"/>
    <property type="project" value="UniProtKB-KW"/>
</dbReference>
<dbReference type="Proteomes" id="UP000315525">
    <property type="component" value="Unassembled WGS sequence"/>
</dbReference>
<organism evidence="8 9">
    <name type="scientific">candidate division TA06 bacterium</name>
    <dbReference type="NCBI Taxonomy" id="2250710"/>
    <lineage>
        <taxon>Bacteria</taxon>
        <taxon>Bacteria division TA06</taxon>
    </lineage>
</organism>
<evidence type="ECO:0000256" key="4">
    <source>
        <dbReference type="ARBA" id="ARBA00022989"/>
    </source>
</evidence>
<evidence type="ECO:0000256" key="3">
    <source>
        <dbReference type="ARBA" id="ARBA00022748"/>
    </source>
</evidence>
<evidence type="ECO:0000313" key="9">
    <source>
        <dbReference type="Proteomes" id="UP000315525"/>
    </source>
</evidence>
<accession>A0A523UVL5</accession>
<evidence type="ECO:0000259" key="7">
    <source>
        <dbReference type="Pfam" id="PF05140"/>
    </source>
</evidence>
<dbReference type="InterPro" id="IPR023494">
    <property type="entry name" value="Cyt_c_bgen_Ccs1/CcsB/ResB"/>
</dbReference>
<gene>
    <name evidence="8" type="ORF">E3J62_03835</name>
</gene>